<dbReference type="RefSeq" id="WP_284724591.1">
    <property type="nucleotide sequence ID" value="NZ_FXTU01000008.1"/>
</dbReference>
<dbReference type="EMBL" id="FXTU01000008">
    <property type="protein sequence ID" value="SMP31927.1"/>
    <property type="molecule type" value="Genomic_DNA"/>
</dbReference>
<dbReference type="SMART" id="SM00316">
    <property type="entry name" value="S1"/>
    <property type="match status" value="1"/>
</dbReference>
<dbReference type="Pfam" id="PF08206">
    <property type="entry name" value="OB_RNB"/>
    <property type="match status" value="1"/>
</dbReference>
<dbReference type="AlphaFoldDB" id="A0AA45WRL6"/>
<dbReference type="PROSITE" id="PS50126">
    <property type="entry name" value="S1"/>
    <property type="match status" value="1"/>
</dbReference>
<protein>
    <recommendedName>
        <fullName evidence="8">Ribonuclease R</fullName>
        <shortName evidence="8">RNase R</shortName>
        <ecNumber evidence="8">3.1.13.1</ecNumber>
    </recommendedName>
</protein>
<evidence type="ECO:0000256" key="4">
    <source>
        <dbReference type="ARBA" id="ARBA00022722"/>
    </source>
</evidence>
<dbReference type="InterPro" id="IPR004476">
    <property type="entry name" value="RNase_II/RNase_R"/>
</dbReference>
<dbReference type="InterPro" id="IPR012340">
    <property type="entry name" value="NA-bd_OB-fold"/>
</dbReference>
<keyword evidence="9" id="KW-0175">Coiled coil</keyword>
<dbReference type="EC" id="3.1.13.1" evidence="8"/>
<evidence type="ECO:0000256" key="3">
    <source>
        <dbReference type="ARBA" id="ARBA00022490"/>
    </source>
</evidence>
<dbReference type="InterPro" id="IPR013223">
    <property type="entry name" value="RNase_B_OB_dom"/>
</dbReference>
<dbReference type="PANTHER" id="PTHR23355">
    <property type="entry name" value="RIBONUCLEASE"/>
    <property type="match status" value="1"/>
</dbReference>
<evidence type="ECO:0000256" key="2">
    <source>
        <dbReference type="ARBA" id="ARBA00004496"/>
    </source>
</evidence>
<dbReference type="Pfam" id="PF00575">
    <property type="entry name" value="S1"/>
    <property type="match status" value="1"/>
</dbReference>
<comment type="catalytic activity">
    <reaction evidence="1 8">
        <text>Exonucleolytic cleavage in the 3'- to 5'-direction to yield nucleoside 5'-phosphates.</text>
        <dbReference type="EC" id="3.1.13.1"/>
    </reaction>
</comment>
<dbReference type="FunFam" id="2.40.50.140:FF:000273">
    <property type="entry name" value="Ribonuclease R"/>
    <property type="match status" value="1"/>
</dbReference>
<organism evidence="12 13">
    <name type="scientific">Laceyella tengchongensis</name>
    <dbReference type="NCBI Taxonomy" id="574699"/>
    <lineage>
        <taxon>Bacteria</taxon>
        <taxon>Bacillati</taxon>
        <taxon>Bacillota</taxon>
        <taxon>Bacilli</taxon>
        <taxon>Bacillales</taxon>
        <taxon>Thermoactinomycetaceae</taxon>
        <taxon>Laceyella</taxon>
    </lineage>
</organism>
<feature type="coiled-coil region" evidence="9">
    <location>
        <begin position="21"/>
        <end position="48"/>
    </location>
</feature>
<dbReference type="Pfam" id="PF00773">
    <property type="entry name" value="RNB"/>
    <property type="match status" value="1"/>
</dbReference>
<dbReference type="GO" id="GO:0003723">
    <property type="term" value="F:RNA binding"/>
    <property type="evidence" value="ECO:0007669"/>
    <property type="project" value="UniProtKB-UniRule"/>
</dbReference>
<comment type="function">
    <text evidence="8">3'-5' exoribonuclease that releases 5'-nucleoside monophosphates and is involved in maturation of structured RNAs.</text>
</comment>
<dbReference type="NCBIfam" id="TIGR00358">
    <property type="entry name" value="3_prime_RNase"/>
    <property type="match status" value="1"/>
</dbReference>
<evidence type="ECO:0000256" key="8">
    <source>
        <dbReference type="HAMAP-Rule" id="MF_01895"/>
    </source>
</evidence>
<dbReference type="GO" id="GO:0005829">
    <property type="term" value="C:cytosol"/>
    <property type="evidence" value="ECO:0007669"/>
    <property type="project" value="TreeGrafter"/>
</dbReference>
<evidence type="ECO:0000256" key="1">
    <source>
        <dbReference type="ARBA" id="ARBA00001849"/>
    </source>
</evidence>
<keyword evidence="7 8" id="KW-0694">RNA-binding</keyword>
<dbReference type="Gene3D" id="2.40.50.140">
    <property type="entry name" value="Nucleic acid-binding proteins"/>
    <property type="match status" value="3"/>
</dbReference>
<evidence type="ECO:0000313" key="12">
    <source>
        <dbReference type="EMBL" id="SMP31927.1"/>
    </source>
</evidence>
<evidence type="ECO:0000256" key="10">
    <source>
        <dbReference type="SAM" id="MobiDB-lite"/>
    </source>
</evidence>
<keyword evidence="6 8" id="KW-0269">Exonuclease</keyword>
<accession>A0AA45WRL6</accession>
<keyword evidence="5 8" id="KW-0378">Hydrolase</keyword>
<dbReference type="GO" id="GO:0008859">
    <property type="term" value="F:exoribonuclease II activity"/>
    <property type="evidence" value="ECO:0007669"/>
    <property type="project" value="UniProtKB-UniRule"/>
</dbReference>
<dbReference type="InterPro" id="IPR011129">
    <property type="entry name" value="CSD"/>
</dbReference>
<evidence type="ECO:0000313" key="13">
    <source>
        <dbReference type="Proteomes" id="UP001157946"/>
    </source>
</evidence>
<dbReference type="SMART" id="SM00357">
    <property type="entry name" value="CSP"/>
    <property type="match status" value="2"/>
</dbReference>
<comment type="caution">
    <text evidence="12">The sequence shown here is derived from an EMBL/GenBank/DDBJ whole genome shotgun (WGS) entry which is preliminary data.</text>
</comment>
<evidence type="ECO:0000256" key="7">
    <source>
        <dbReference type="ARBA" id="ARBA00022884"/>
    </source>
</evidence>
<dbReference type="SMART" id="SM00955">
    <property type="entry name" value="RNB"/>
    <property type="match status" value="1"/>
</dbReference>
<dbReference type="InterPro" id="IPR011805">
    <property type="entry name" value="RNase_R"/>
</dbReference>
<dbReference type="InterPro" id="IPR003029">
    <property type="entry name" value="S1_domain"/>
</dbReference>
<comment type="similarity">
    <text evidence="8">Belongs to the RNR ribonuclease family. RNase R subfamily.</text>
</comment>
<evidence type="ECO:0000259" key="11">
    <source>
        <dbReference type="PROSITE" id="PS50126"/>
    </source>
</evidence>
<dbReference type="InterPro" id="IPR001900">
    <property type="entry name" value="RNase_II/R"/>
</dbReference>
<keyword evidence="13" id="KW-1185">Reference proteome</keyword>
<dbReference type="SUPFAM" id="SSF50249">
    <property type="entry name" value="Nucleic acid-binding proteins"/>
    <property type="match status" value="4"/>
</dbReference>
<dbReference type="GO" id="GO:0006402">
    <property type="term" value="P:mRNA catabolic process"/>
    <property type="evidence" value="ECO:0007669"/>
    <property type="project" value="TreeGrafter"/>
</dbReference>
<dbReference type="Proteomes" id="UP001157946">
    <property type="component" value="Unassembled WGS sequence"/>
</dbReference>
<evidence type="ECO:0000256" key="5">
    <source>
        <dbReference type="ARBA" id="ARBA00022801"/>
    </source>
</evidence>
<reference evidence="12" key="1">
    <citation type="submission" date="2017-05" db="EMBL/GenBank/DDBJ databases">
        <authorList>
            <person name="Varghese N."/>
            <person name="Submissions S."/>
        </authorList>
    </citation>
    <scope>NUCLEOTIDE SEQUENCE</scope>
    <source>
        <strain evidence="12">DSM 45262</strain>
    </source>
</reference>
<feature type="compositionally biased region" description="Basic residues" evidence="10">
    <location>
        <begin position="761"/>
        <end position="778"/>
    </location>
</feature>
<dbReference type="CDD" id="cd04471">
    <property type="entry name" value="S1_RNase_R"/>
    <property type="match status" value="1"/>
</dbReference>
<dbReference type="InterPro" id="IPR022966">
    <property type="entry name" value="RNase_II/R_CS"/>
</dbReference>
<dbReference type="Pfam" id="PF17876">
    <property type="entry name" value="CSD2"/>
    <property type="match status" value="1"/>
</dbReference>
<feature type="region of interest" description="Disordered" evidence="10">
    <location>
        <begin position="754"/>
        <end position="778"/>
    </location>
</feature>
<keyword evidence="4 8" id="KW-0540">Nuclease</keyword>
<keyword evidence="3 8" id="KW-0963">Cytoplasm</keyword>
<evidence type="ECO:0000256" key="6">
    <source>
        <dbReference type="ARBA" id="ARBA00022839"/>
    </source>
</evidence>
<dbReference type="PANTHER" id="PTHR23355:SF9">
    <property type="entry name" value="DIS3-LIKE EXONUCLEASE 2"/>
    <property type="match status" value="1"/>
</dbReference>
<dbReference type="InterPro" id="IPR040476">
    <property type="entry name" value="CSD2"/>
</dbReference>
<evidence type="ECO:0000256" key="9">
    <source>
        <dbReference type="SAM" id="Coils"/>
    </source>
</evidence>
<gene>
    <name evidence="8" type="primary">rnr</name>
    <name evidence="12" type="ORF">SAMN06265361_10872</name>
</gene>
<feature type="domain" description="S1 motif" evidence="11">
    <location>
        <begin position="625"/>
        <end position="705"/>
    </location>
</feature>
<dbReference type="NCBIfam" id="TIGR02063">
    <property type="entry name" value="RNase_R"/>
    <property type="match status" value="1"/>
</dbReference>
<dbReference type="PROSITE" id="PS01175">
    <property type="entry name" value="RIBONUCLEASE_II"/>
    <property type="match status" value="1"/>
</dbReference>
<name>A0AA45WRL6_9BACL</name>
<feature type="region of interest" description="Disordered" evidence="10">
    <location>
        <begin position="719"/>
        <end position="739"/>
    </location>
</feature>
<dbReference type="InterPro" id="IPR050180">
    <property type="entry name" value="RNR_Ribonuclease"/>
</dbReference>
<proteinExistence type="inferred from homology"/>
<comment type="subcellular location">
    <subcellularLocation>
        <location evidence="2 8">Cytoplasm</location>
    </subcellularLocation>
</comment>
<sequence>MLTEQQIRQFMLEQAYKPLTLAELIDQFQVAEEEREAFAELLETMEADGKIVRTRTQRYGVPERFNLIRGTLQGSSKGFGFVIPDTPGKQDIYIHLNDMNGAMDGDLVLARIHKSKTESRRPEGEIVRVLKRKRDKIVGTFSRLSSHFGFVIPDDKRIAADIFIAPELQMDARDGQKVVVKLHHITGRHSAEGEIIEILGHRNDPGVDIVSIIRKHGLPEAFPEAVIAEAEAIPETINEEDLKGRRDLRGRNMVTIDGEDAKDLDDAVSVERLPNGNVRLGVHIADVSYYVREGSALDREAYERGCSVYLVDRVIPMLPKRLSNGICSLNPQVDRLTMTCDMEIDPTGDVVDYEIYPSVIKTNERMTYSDVKKIIVDEDPELIERYRPLVDDFRLMADLAMLLRKRRLSRGAIDFNFTEAKIIVDEKGKPVDVVKRPRTIAEQLIEEFMLKANETVAEHYFNLQVPFVYRIHENPDAEKLKNFYEFITSFGYSVKGKPDQVRPHALQSLLEKISGKPEEHVISTVLLRSMKQAKYATENVGHFGLAAPFYSHFTSPIRRYPDLLIHRVIREIVEKGALTVERIDELNAYLIDAAQQSSIRERVAVDAERETNDLKAAEFMMDKIGEEYEGIISSVTSFGIFVELENTIEGLIHVSFLTDDYYRYDESHYCLIGERTGRIFRIGDRVRIKVSGVNIDERKVDFELLEHFSDERFERPAKGKKKKFKRNKDADAARATKGKKGKFYEVKWEDTAAKKNGDSKKKGKKKKKKTYRNKSKKK</sequence>
<dbReference type="HAMAP" id="MF_01895">
    <property type="entry name" value="RNase_R"/>
    <property type="match status" value="1"/>
</dbReference>